<dbReference type="Pfam" id="PF01497">
    <property type="entry name" value="Peripla_BP_2"/>
    <property type="match status" value="1"/>
</dbReference>
<comment type="caution">
    <text evidence="3">The sequence shown here is derived from an EMBL/GenBank/DDBJ whole genome shotgun (WGS) entry which is preliminary data.</text>
</comment>
<reference evidence="3 4" key="1">
    <citation type="submission" date="2019-01" db="EMBL/GenBank/DDBJ databases">
        <title>Lacibacter sp. strain TTM-7.</title>
        <authorList>
            <person name="Chen W.-M."/>
        </authorList>
    </citation>
    <scope>NUCLEOTIDE SEQUENCE [LARGE SCALE GENOMIC DNA]</scope>
    <source>
        <strain evidence="3 4">TTM-7</strain>
    </source>
</reference>
<keyword evidence="1" id="KW-0732">Signal</keyword>
<evidence type="ECO:0000256" key="1">
    <source>
        <dbReference type="ARBA" id="ARBA00022729"/>
    </source>
</evidence>
<dbReference type="Gene3D" id="3.40.50.1980">
    <property type="entry name" value="Nitrogenase molybdenum iron protein domain"/>
    <property type="match status" value="2"/>
</dbReference>
<proteinExistence type="predicted"/>
<evidence type="ECO:0000313" key="3">
    <source>
        <dbReference type="EMBL" id="RXK61512.1"/>
    </source>
</evidence>
<dbReference type="SUPFAM" id="SSF53807">
    <property type="entry name" value="Helical backbone' metal receptor"/>
    <property type="match status" value="1"/>
</dbReference>
<dbReference type="PANTHER" id="PTHR30535:SF35">
    <property type="entry name" value="PERIPLASMIC BINDING PROTEIN"/>
    <property type="match status" value="1"/>
</dbReference>
<dbReference type="NCBIfam" id="NF038402">
    <property type="entry name" value="TroA_like"/>
    <property type="match status" value="1"/>
</dbReference>
<dbReference type="InterPro" id="IPR054828">
    <property type="entry name" value="Vit_B12_bind_prot"/>
</dbReference>
<dbReference type="OrthoDB" id="9816357at2"/>
<evidence type="ECO:0000313" key="4">
    <source>
        <dbReference type="Proteomes" id="UP000290204"/>
    </source>
</evidence>
<dbReference type="PANTHER" id="PTHR30535">
    <property type="entry name" value="VITAMIN B12-BINDING PROTEIN"/>
    <property type="match status" value="1"/>
</dbReference>
<dbReference type="Proteomes" id="UP000290204">
    <property type="component" value="Unassembled WGS sequence"/>
</dbReference>
<dbReference type="InterPro" id="IPR002491">
    <property type="entry name" value="ABC_transptr_periplasmic_BD"/>
</dbReference>
<organism evidence="3 4">
    <name type="scientific">Lacibacter luteus</name>
    <dbReference type="NCBI Taxonomy" id="2508719"/>
    <lineage>
        <taxon>Bacteria</taxon>
        <taxon>Pseudomonadati</taxon>
        <taxon>Bacteroidota</taxon>
        <taxon>Chitinophagia</taxon>
        <taxon>Chitinophagales</taxon>
        <taxon>Chitinophagaceae</taxon>
        <taxon>Lacibacter</taxon>
    </lineage>
</organism>
<dbReference type="InterPro" id="IPR050902">
    <property type="entry name" value="ABC_Transporter_SBP"/>
</dbReference>
<feature type="domain" description="Fe/B12 periplasmic-binding" evidence="2">
    <location>
        <begin position="20"/>
        <end position="271"/>
    </location>
</feature>
<accession>A0A4V1M7T9</accession>
<evidence type="ECO:0000259" key="2">
    <source>
        <dbReference type="PROSITE" id="PS50983"/>
    </source>
</evidence>
<dbReference type="RefSeq" id="WP_129128885.1">
    <property type="nucleotide sequence ID" value="NZ_SDHW01000001.1"/>
</dbReference>
<name>A0A4V1M7T9_9BACT</name>
<protein>
    <submittedName>
        <fullName evidence="3">Cobalamin-binding protein</fullName>
    </submittedName>
</protein>
<gene>
    <name evidence="3" type="ORF">ESA94_00385</name>
</gene>
<dbReference type="PROSITE" id="PS50983">
    <property type="entry name" value="FE_B12_PBP"/>
    <property type="match status" value="1"/>
</dbReference>
<dbReference type="AlphaFoldDB" id="A0A4V1M7T9"/>
<dbReference type="EMBL" id="SDHW01000001">
    <property type="protein sequence ID" value="RXK61512.1"/>
    <property type="molecule type" value="Genomic_DNA"/>
</dbReference>
<keyword evidence="4" id="KW-1185">Reference proteome</keyword>
<sequence>MKNFHDQTGKRVFIPSPPLRIISLVPSLTELLYSLQLENEVAGITKFCVHPESWFRTKKRIGGTKNVDVNAVQLLQPNIVIASKEENVKEQVEAIAAFCPVYCSDIANLNDAYEAIEQIGLLTDRSAHAKELTQQIKQRFAQITIAKQSLRCIYLIWKKPYMSAGGDTFINEMLTAAGFENVLQEQKRYPEITLEQIAALNVDVVFFSSEPFPFKQQHIDAFTSEWQYQMPQIKMPALQIVDGEFFSWYGSRLLYAAEYFKKLRESLFLSDEFTH</sequence>